<dbReference type="Proteomes" id="UP001141327">
    <property type="component" value="Unassembled WGS sequence"/>
</dbReference>
<keyword evidence="2" id="KW-1185">Reference proteome</keyword>
<organism evidence="1 2">
    <name type="scientific">Paratrimastix pyriformis</name>
    <dbReference type="NCBI Taxonomy" id="342808"/>
    <lineage>
        <taxon>Eukaryota</taxon>
        <taxon>Metamonada</taxon>
        <taxon>Preaxostyla</taxon>
        <taxon>Paratrimastigidae</taxon>
        <taxon>Paratrimastix</taxon>
    </lineage>
</organism>
<protein>
    <submittedName>
        <fullName evidence="1">Uncharacterized protein</fullName>
    </submittedName>
</protein>
<gene>
    <name evidence="1" type="ORF">PAPYR_7991</name>
</gene>
<proteinExistence type="predicted"/>
<name>A0ABQ8UBM6_9EUKA</name>
<comment type="caution">
    <text evidence="1">The sequence shown here is derived from an EMBL/GenBank/DDBJ whole genome shotgun (WGS) entry which is preliminary data.</text>
</comment>
<sequence>MKKVGEVRIVGGEAAGLPAFGSQCEWTLSPAVWGEICAHRAVGPLRVDELCRSWEKLPSTDAAPFMPTRVPSSVRLQHAQEQRLDATLVLRHLAVAV</sequence>
<reference evidence="1" key="1">
    <citation type="journal article" date="2022" name="bioRxiv">
        <title>Genomics of Preaxostyla Flagellates Illuminates Evolutionary Transitions and the Path Towards Mitochondrial Loss.</title>
        <authorList>
            <person name="Novak L.V.F."/>
            <person name="Treitli S.C."/>
            <person name="Pyrih J."/>
            <person name="Halakuc P."/>
            <person name="Pipaliya S.V."/>
            <person name="Vacek V."/>
            <person name="Brzon O."/>
            <person name="Soukal P."/>
            <person name="Eme L."/>
            <person name="Dacks J.B."/>
            <person name="Karnkowska A."/>
            <person name="Elias M."/>
            <person name="Hampl V."/>
        </authorList>
    </citation>
    <scope>NUCLEOTIDE SEQUENCE</scope>
    <source>
        <strain evidence="1">RCP-MX</strain>
    </source>
</reference>
<dbReference type="EMBL" id="JAPMOS010000063">
    <property type="protein sequence ID" value="KAJ4456687.1"/>
    <property type="molecule type" value="Genomic_DNA"/>
</dbReference>
<accession>A0ABQ8UBM6</accession>
<evidence type="ECO:0000313" key="2">
    <source>
        <dbReference type="Proteomes" id="UP001141327"/>
    </source>
</evidence>
<evidence type="ECO:0000313" key="1">
    <source>
        <dbReference type="EMBL" id="KAJ4456687.1"/>
    </source>
</evidence>